<comment type="caution">
    <text evidence="1">The sequence shown here is derived from an EMBL/GenBank/DDBJ whole genome shotgun (WGS) entry which is preliminary data.</text>
</comment>
<keyword evidence="2" id="KW-1185">Reference proteome</keyword>
<protein>
    <submittedName>
        <fullName evidence="1">Uncharacterized protein</fullName>
    </submittedName>
</protein>
<proteinExistence type="predicted"/>
<evidence type="ECO:0000313" key="2">
    <source>
        <dbReference type="Proteomes" id="UP000324222"/>
    </source>
</evidence>
<name>A0A5B7JGC7_PORTR</name>
<reference evidence="1 2" key="1">
    <citation type="submission" date="2019-05" db="EMBL/GenBank/DDBJ databases">
        <title>Another draft genome of Portunus trituberculatus and its Hox gene families provides insights of decapod evolution.</title>
        <authorList>
            <person name="Jeong J.-H."/>
            <person name="Song I."/>
            <person name="Kim S."/>
            <person name="Choi T."/>
            <person name="Kim D."/>
            <person name="Ryu S."/>
            <person name="Kim W."/>
        </authorList>
    </citation>
    <scope>NUCLEOTIDE SEQUENCE [LARGE SCALE GENOMIC DNA]</scope>
    <source>
        <tissue evidence="1">Muscle</tissue>
    </source>
</reference>
<accession>A0A5B7JGC7</accession>
<evidence type="ECO:0000313" key="1">
    <source>
        <dbReference type="EMBL" id="MPC92357.1"/>
    </source>
</evidence>
<sequence>MTIYIFDVEKIRVGEKRTVIAANEKCLLCRACDSQTGYAARLFREPQQVAPGGPRGDARPLLPLMSRNATQKLPPYTSWSSLRLEPLTECCGAIHKAVTTSLLCHGSSSRYQWVL</sequence>
<dbReference type="AlphaFoldDB" id="A0A5B7JGC7"/>
<dbReference type="Proteomes" id="UP000324222">
    <property type="component" value="Unassembled WGS sequence"/>
</dbReference>
<gene>
    <name evidence="1" type="ORF">E2C01_087441</name>
</gene>
<organism evidence="1 2">
    <name type="scientific">Portunus trituberculatus</name>
    <name type="common">Swimming crab</name>
    <name type="synonym">Neptunus trituberculatus</name>
    <dbReference type="NCBI Taxonomy" id="210409"/>
    <lineage>
        <taxon>Eukaryota</taxon>
        <taxon>Metazoa</taxon>
        <taxon>Ecdysozoa</taxon>
        <taxon>Arthropoda</taxon>
        <taxon>Crustacea</taxon>
        <taxon>Multicrustacea</taxon>
        <taxon>Malacostraca</taxon>
        <taxon>Eumalacostraca</taxon>
        <taxon>Eucarida</taxon>
        <taxon>Decapoda</taxon>
        <taxon>Pleocyemata</taxon>
        <taxon>Brachyura</taxon>
        <taxon>Eubrachyura</taxon>
        <taxon>Portunoidea</taxon>
        <taxon>Portunidae</taxon>
        <taxon>Portuninae</taxon>
        <taxon>Portunus</taxon>
    </lineage>
</organism>
<dbReference type="EMBL" id="VSRR010090958">
    <property type="protein sequence ID" value="MPC92357.1"/>
    <property type="molecule type" value="Genomic_DNA"/>
</dbReference>